<feature type="region of interest" description="Disordered" evidence="1">
    <location>
        <begin position="1"/>
        <end position="30"/>
    </location>
</feature>
<dbReference type="InterPro" id="IPR051162">
    <property type="entry name" value="T4SS_component"/>
</dbReference>
<dbReference type="InterPro" id="IPR002789">
    <property type="entry name" value="HerA_central"/>
</dbReference>
<sequence length="660" mass="75807">MKLFNKREKIEPNKNKTTNLNKKPKKENEENESIFIKNVKTIKDLIANEYIDFSESYKYALIGEKYMKNMYLGIMPATVDFAASFHSLYNYQDIDTSIFIEPIPSEQAKADLSRTRTNLETEYLTAGGSNNRRDDMAAKINEAARLRDEIRDGKNKAYQVSIQSTLYSNNLRELDNSTSQIKSLLGTRDIGLKSATYIQEDCYKSNKPFLNNLIGEWHTFDKRSLACIFPFTSNNINHENGVLIGFNKDNGLPIIYDTFHDKLDNYNMCIFAKSGGGKSSFIKLLSARSSTLDNIITVALDIEPEYRDIALTLGGINVTISAKAEDKTIINPFDVTVERKKSKITGRMKDEINLQDKVNSVTSIILTMAKGFTNGNLEYYNDITRTIIKECINACYAELEITDEINSIYEFKTDPNNLMKVKCKKDMPTLSMWYTKLQIEADKNKKDTYKKYYDYLLKVMTEFCTITNGGFTCFDGQSTVNLTYDTSFINFDLSQLNENTELPLAQHIVCDYIWENLVKTNNKGYKIRCLIDEAWRMAQVVNGEPKFPEALEFLDKMFRRARKKNTSAVIISQQFNEFYNDLTQSIIRNADTKVFLPPDETSIDSIKEVFHLTDGEAYYLKRIRRGEALFKCNTVSAKLDIEIPPFEMAFIETNQNAKKN</sequence>
<feature type="domain" description="Helicase HerA central" evidence="2">
    <location>
        <begin position="267"/>
        <end position="420"/>
    </location>
</feature>
<accession>A0A0M1LD54</accession>
<dbReference type="InterPro" id="IPR027417">
    <property type="entry name" value="P-loop_NTPase"/>
</dbReference>
<comment type="caution">
    <text evidence="3">The sequence shown here is derived from an EMBL/GenBank/DDBJ whole genome shotgun (WGS) entry which is preliminary data.</text>
</comment>
<evidence type="ECO:0000313" key="3">
    <source>
        <dbReference type="EMBL" id="NFF89502.1"/>
    </source>
</evidence>
<evidence type="ECO:0000313" key="4">
    <source>
        <dbReference type="Proteomes" id="UP000476820"/>
    </source>
</evidence>
<evidence type="ECO:0000256" key="1">
    <source>
        <dbReference type="SAM" id="MobiDB-lite"/>
    </source>
</evidence>
<proteinExistence type="predicted"/>
<dbReference type="OrthoDB" id="9804380at2"/>
<dbReference type="AlphaFoldDB" id="A0A0M1LD54"/>
<protein>
    <submittedName>
        <fullName evidence="3">DUF87 domain-containing protein</fullName>
    </submittedName>
</protein>
<dbReference type="SUPFAM" id="SSF52540">
    <property type="entry name" value="P-loop containing nucleoside triphosphate hydrolases"/>
    <property type="match status" value="1"/>
</dbReference>
<organism evidence="3 4">
    <name type="scientific">Clostridium botulinum</name>
    <dbReference type="NCBI Taxonomy" id="1491"/>
    <lineage>
        <taxon>Bacteria</taxon>
        <taxon>Bacillati</taxon>
        <taxon>Bacillota</taxon>
        <taxon>Clostridia</taxon>
        <taxon>Eubacteriales</taxon>
        <taxon>Clostridiaceae</taxon>
        <taxon>Clostridium</taxon>
    </lineage>
</organism>
<evidence type="ECO:0000259" key="2">
    <source>
        <dbReference type="Pfam" id="PF01935"/>
    </source>
</evidence>
<dbReference type="PANTHER" id="PTHR30121">
    <property type="entry name" value="UNCHARACTERIZED PROTEIN YJGR-RELATED"/>
    <property type="match status" value="1"/>
</dbReference>
<dbReference type="Gene3D" id="1.10.8.730">
    <property type="match status" value="1"/>
</dbReference>
<gene>
    <name evidence="3" type="ORF">FC774_16865</name>
</gene>
<dbReference type="Pfam" id="PF01935">
    <property type="entry name" value="DUF87"/>
    <property type="match status" value="1"/>
</dbReference>
<dbReference type="RefSeq" id="WP_053532585.1">
    <property type="nucleotide sequence ID" value="NZ_LFPA01000160.1"/>
</dbReference>
<dbReference type="EMBL" id="SWOV01000076">
    <property type="protein sequence ID" value="NFF89502.1"/>
    <property type="molecule type" value="Genomic_DNA"/>
</dbReference>
<dbReference type="Gene3D" id="3.40.50.300">
    <property type="entry name" value="P-loop containing nucleotide triphosphate hydrolases"/>
    <property type="match status" value="1"/>
</dbReference>
<dbReference type="Proteomes" id="UP000476820">
    <property type="component" value="Unassembled WGS sequence"/>
</dbReference>
<name>A0A0M1LD54_CLOBO</name>
<dbReference type="PANTHER" id="PTHR30121:SF6">
    <property type="entry name" value="SLR6007 PROTEIN"/>
    <property type="match status" value="1"/>
</dbReference>
<reference evidence="3 4" key="1">
    <citation type="submission" date="2019-04" db="EMBL/GenBank/DDBJ databases">
        <title>Genome sequencing of Clostridium botulinum Groups I-IV and Clostridium butyricum.</title>
        <authorList>
            <person name="Brunt J."/>
            <person name="Van Vliet A.H.M."/>
            <person name="Stringer S.C."/>
            <person name="Carter A.T."/>
            <person name="Peck M.W."/>
        </authorList>
    </citation>
    <scope>NUCLEOTIDE SEQUENCE [LARGE SCALE GENOMIC DNA]</scope>
    <source>
        <strain evidence="3 4">1605</strain>
    </source>
</reference>
<feature type="compositionally biased region" description="Basic and acidic residues" evidence="1">
    <location>
        <begin position="1"/>
        <end position="14"/>
    </location>
</feature>